<name>A0A2I1MAT3_9FIRM</name>
<sequence length="1513" mass="172111">MLSLKYKLMSAIMAFTMLVSSTIAPFVASKSYASASETEANTSIMEDKNDKKDQLSEEDARADLGEVKIDDKERPESQTNEEQSQVHTNDIENSTDQTDTTDLIEEKEKIINKSVVANLYIDRSYTRLSNKNINVKITGLMPENASIKAYEISNPPIDNQKESLISIGYEIFDKDNNIYNKKSSDKYKIEIKSDQLKEADQIFFYERNYDQSSFQESKDFIKTSDLIKLESKADEFVLAKEIEKKEDISKKEAKKDEKSALLADKDAKSDKEKLIDKKESTQAEDILENLTSPIVGKTNFSNENKNLDLINWKKDLLESLVASKENDSSKEQIKNNPSISKNDSKNIEKTEDKDDAQSKNKLQTNITDQSLEENLTYQQVLAEIYTDSSYSQKSNDQTSIKLSGNLPGYMKVKAYPVEIKIEGKKVLAAYDITIFDKEDKEYKVTPANDVKVQITNQKIKEAKDIEVYHKDDELSPEEKVNVDSSLKDTVTFYADGFSIYAVTEPEAKTITFIFLNRDNKGNRNVWDVQKVRNGEKLIQPELPIFSYKGKFEGWHYYDYDSPNKEEKDRFGAKFDFDKPVEVNENSPKVIYLKGLYPDVAYVNFIDRKAYKKSDGSIGYKNEVLTINEVNFGEKIKTDNVPVLPEESGTVFSHWSTKPDGPPFDFSKQINKDTVKELRGNANYIELDLYAVYKKAYTVTFDSQGGTHVNKQIVYSGDKIQFSDFTKPVKPGYEFKYWSTTKSGSQFSEATPITKDTTLYAVYTPLNVKYTINHWLENADDDGYSLNQSETKTANAGTLTNKDSSTYKLSSSIQKKEGMVYDHADSQKVIRGDGGTEINLYYKRQRFKYKIFTGLWPIIHYIVNEDVKWGADTTPYYNRAKQILGDGVSFKEDSVLGQIVTYPVRMPKQEYVLRAWNDGKNEWNVRIIDLETNDLIRLDQQTSHLDSESQGYTGGELIPGYTFQYVESTGNKFARPRKVHPNGGTSELPEVWVYYIRNKHTLTFSSNGSGNDITRSNVPYDDNLEKYVPDNYIIGQTKNSDGKIFAGWYDNSFGSGNPIDFSKMTMPDNDIKVYAKWENPTYTVTAYKQRNNPNAGIIEQKVKEGDTVDKSKLSADKPPIAQKIPGSELRWYAYMNGAITEYNFSEPVTSDIYLYPVWLAPEGNKLRPLSQIYKVRYKAPTADGGYAEYSDPFEYVNNAEAIVLPPYIDGKYQFPDGKTIAMPKDQVFQGWVIDADSSYTTVKDQTMLNRVYQPGDIVNVIGDIMFVPLLNEYDITTLTLKETGPDGTRLDDVVYSTREHDLNLPPGIHDNRGDEDLRKNDTVTLPDPQAKNTTWHKFLGWSTTEDGKNGKIFKPGEKVLLTNEDLPNILYGVWEKGHTITIENQVDHSLNSQDDLKFELSYMLGDKNYKEEYTIPSNGNKDIEVPLQASNIQIKSQSKNRVQFTYKEQTIEGNTLTIGSIDSDTKVVVKTEPLPVPTGIIDNITPMVLMLALAIMGFAFRLYKKSLLKGGLDE</sequence>
<evidence type="ECO:0000313" key="5">
    <source>
        <dbReference type="Proteomes" id="UP000234335"/>
    </source>
</evidence>
<comment type="subcellular location">
    <subcellularLocation>
        <location evidence="1">Cell envelope</location>
    </subcellularLocation>
</comment>
<evidence type="ECO:0000313" key="4">
    <source>
        <dbReference type="EMBL" id="PKZ17245.1"/>
    </source>
</evidence>
<gene>
    <name evidence="4" type="ORF">CYJ34_00630</name>
</gene>
<keyword evidence="3" id="KW-1133">Transmembrane helix</keyword>
<feature type="compositionally biased region" description="Polar residues" evidence="2">
    <location>
        <begin position="77"/>
        <end position="101"/>
    </location>
</feature>
<feature type="transmembrane region" description="Helical" evidence="3">
    <location>
        <begin position="1483"/>
        <end position="1502"/>
    </location>
</feature>
<dbReference type="InterPro" id="IPR042229">
    <property type="entry name" value="Listeria/Bacterioides_rpt_sf"/>
</dbReference>
<proteinExistence type="predicted"/>
<evidence type="ECO:0000256" key="3">
    <source>
        <dbReference type="SAM" id="Phobius"/>
    </source>
</evidence>
<organism evidence="4 5">
    <name type="scientific">Anaerococcus octavius</name>
    <dbReference type="NCBI Taxonomy" id="54007"/>
    <lineage>
        <taxon>Bacteria</taxon>
        <taxon>Bacillati</taxon>
        <taxon>Bacillota</taxon>
        <taxon>Tissierellia</taxon>
        <taxon>Tissierellales</taxon>
        <taxon>Peptoniphilaceae</taxon>
        <taxon>Anaerococcus</taxon>
    </lineage>
</organism>
<dbReference type="Gene3D" id="2.60.40.4270">
    <property type="entry name" value="Listeria-Bacteroides repeat domain"/>
    <property type="match status" value="2"/>
</dbReference>
<reference evidence="4 5" key="1">
    <citation type="submission" date="2017-12" db="EMBL/GenBank/DDBJ databases">
        <title>Phylogenetic diversity of female urinary microbiome.</title>
        <authorList>
            <person name="Thomas-White K."/>
            <person name="Wolfe A.J."/>
        </authorList>
    </citation>
    <scope>NUCLEOTIDE SEQUENCE [LARGE SCALE GENOMIC DNA]</scope>
    <source>
        <strain evidence="4 5">UMB0119</strain>
    </source>
</reference>
<feature type="region of interest" description="Disordered" evidence="2">
    <location>
        <begin position="37"/>
        <end position="102"/>
    </location>
</feature>
<dbReference type="NCBIfam" id="TIGR02543">
    <property type="entry name" value="List_Bact_rpt"/>
    <property type="match status" value="1"/>
</dbReference>
<dbReference type="InterPro" id="IPR013378">
    <property type="entry name" value="InlB-like_B-rpt"/>
</dbReference>
<protein>
    <recommendedName>
        <fullName evidence="6">Repeat protein</fullName>
    </recommendedName>
</protein>
<dbReference type="Pfam" id="PF09479">
    <property type="entry name" value="Flg_new"/>
    <property type="match status" value="2"/>
</dbReference>
<dbReference type="Proteomes" id="UP000234335">
    <property type="component" value="Unassembled WGS sequence"/>
</dbReference>
<evidence type="ECO:0000256" key="2">
    <source>
        <dbReference type="SAM" id="MobiDB-lite"/>
    </source>
</evidence>
<feature type="compositionally biased region" description="Basic and acidic residues" evidence="2">
    <location>
        <begin position="45"/>
        <end position="76"/>
    </location>
</feature>
<keyword evidence="3" id="KW-0812">Transmembrane</keyword>
<evidence type="ECO:0008006" key="6">
    <source>
        <dbReference type="Google" id="ProtNLM"/>
    </source>
</evidence>
<feature type="compositionally biased region" description="Basic and acidic residues" evidence="2">
    <location>
        <begin position="324"/>
        <end position="333"/>
    </location>
</feature>
<dbReference type="EMBL" id="PKGS01000001">
    <property type="protein sequence ID" value="PKZ17245.1"/>
    <property type="molecule type" value="Genomic_DNA"/>
</dbReference>
<feature type="region of interest" description="Disordered" evidence="2">
    <location>
        <begin position="323"/>
        <end position="367"/>
    </location>
</feature>
<evidence type="ECO:0000256" key="1">
    <source>
        <dbReference type="ARBA" id="ARBA00004196"/>
    </source>
</evidence>
<feature type="compositionally biased region" description="Basic and acidic residues" evidence="2">
    <location>
        <begin position="342"/>
        <end position="358"/>
    </location>
</feature>
<keyword evidence="5" id="KW-1185">Reference proteome</keyword>
<dbReference type="GO" id="GO:0030313">
    <property type="term" value="C:cell envelope"/>
    <property type="evidence" value="ECO:0007669"/>
    <property type="project" value="UniProtKB-SubCell"/>
</dbReference>
<comment type="caution">
    <text evidence="4">The sequence shown here is derived from an EMBL/GenBank/DDBJ whole genome shotgun (WGS) entry which is preliminary data.</text>
</comment>
<keyword evidence="3" id="KW-0472">Membrane</keyword>
<accession>A0A2I1MAT3</accession>